<dbReference type="RefSeq" id="XP_018139286.1">
    <property type="nucleotide sequence ID" value="XM_018294280.1"/>
</dbReference>
<protein>
    <submittedName>
        <fullName evidence="10">Cytochrome p450</fullName>
    </submittedName>
</protein>
<keyword evidence="9" id="KW-1133">Transmembrane helix</keyword>
<evidence type="ECO:0000256" key="6">
    <source>
        <dbReference type="ARBA" id="ARBA00023033"/>
    </source>
</evidence>
<keyword evidence="9" id="KW-0472">Membrane</keyword>
<dbReference type="GeneID" id="28858274"/>
<dbReference type="InterPro" id="IPR050121">
    <property type="entry name" value="Cytochrome_P450_monoxygenase"/>
</dbReference>
<name>A0A179F821_METCM</name>
<keyword evidence="9" id="KW-0812">Transmembrane</keyword>
<dbReference type="Proteomes" id="UP000078397">
    <property type="component" value="Unassembled WGS sequence"/>
</dbReference>
<comment type="caution">
    <text evidence="10">The sequence shown here is derived from an EMBL/GenBank/DDBJ whole genome shotgun (WGS) entry which is preliminary data.</text>
</comment>
<comment type="cofactor">
    <cofactor evidence="1 7">
        <name>heme</name>
        <dbReference type="ChEBI" id="CHEBI:30413"/>
    </cofactor>
</comment>
<evidence type="ECO:0000256" key="4">
    <source>
        <dbReference type="ARBA" id="ARBA00022723"/>
    </source>
</evidence>
<dbReference type="InterPro" id="IPR017972">
    <property type="entry name" value="Cyt_P450_CS"/>
</dbReference>
<dbReference type="SUPFAM" id="SSF48264">
    <property type="entry name" value="Cytochrome P450"/>
    <property type="match status" value="1"/>
</dbReference>
<evidence type="ECO:0000256" key="5">
    <source>
        <dbReference type="ARBA" id="ARBA00023004"/>
    </source>
</evidence>
<dbReference type="STRING" id="1380566.A0A179F821"/>
<evidence type="ECO:0000256" key="7">
    <source>
        <dbReference type="PIRSR" id="PIRSR602403-1"/>
    </source>
</evidence>
<keyword evidence="5 7" id="KW-0408">Iron</keyword>
<proteinExistence type="inferred from homology"/>
<organism evidence="10 11">
    <name type="scientific">Pochonia chlamydosporia 170</name>
    <dbReference type="NCBI Taxonomy" id="1380566"/>
    <lineage>
        <taxon>Eukaryota</taxon>
        <taxon>Fungi</taxon>
        <taxon>Dikarya</taxon>
        <taxon>Ascomycota</taxon>
        <taxon>Pezizomycotina</taxon>
        <taxon>Sordariomycetes</taxon>
        <taxon>Hypocreomycetidae</taxon>
        <taxon>Hypocreales</taxon>
        <taxon>Clavicipitaceae</taxon>
        <taxon>Pochonia</taxon>
    </lineage>
</organism>
<dbReference type="GO" id="GO:0020037">
    <property type="term" value="F:heme binding"/>
    <property type="evidence" value="ECO:0007669"/>
    <property type="project" value="InterPro"/>
</dbReference>
<dbReference type="KEGG" id="pchm:VFPPC_16527"/>
<dbReference type="PRINTS" id="PR00385">
    <property type="entry name" value="P450"/>
</dbReference>
<keyword evidence="11" id="KW-1185">Reference proteome</keyword>
<keyword evidence="4 7" id="KW-0479">Metal-binding</keyword>
<keyword evidence="6 8" id="KW-0503">Monooxygenase</keyword>
<dbReference type="PANTHER" id="PTHR24305:SF223">
    <property type="entry name" value="CYTOCHROME P450-DIT2"/>
    <property type="match status" value="1"/>
</dbReference>
<feature type="binding site" description="axial binding residue" evidence="7">
    <location>
        <position position="442"/>
    </location>
    <ligand>
        <name>heme</name>
        <dbReference type="ChEBI" id="CHEBI:30413"/>
    </ligand>
    <ligandPart>
        <name>Fe</name>
        <dbReference type="ChEBI" id="CHEBI:18248"/>
    </ligandPart>
</feature>
<comment type="similarity">
    <text evidence="2 8">Belongs to the cytochrome P450 family.</text>
</comment>
<keyword evidence="8" id="KW-0560">Oxidoreductase</keyword>
<evidence type="ECO:0000256" key="9">
    <source>
        <dbReference type="SAM" id="Phobius"/>
    </source>
</evidence>
<evidence type="ECO:0000256" key="8">
    <source>
        <dbReference type="RuleBase" id="RU000461"/>
    </source>
</evidence>
<gene>
    <name evidence="10" type="ORF">VFPPC_16527</name>
</gene>
<feature type="transmembrane region" description="Helical" evidence="9">
    <location>
        <begin position="6"/>
        <end position="28"/>
    </location>
</feature>
<dbReference type="Pfam" id="PF00067">
    <property type="entry name" value="p450"/>
    <property type="match status" value="1"/>
</dbReference>
<dbReference type="OrthoDB" id="1470350at2759"/>
<evidence type="ECO:0000313" key="10">
    <source>
        <dbReference type="EMBL" id="OAQ61582.1"/>
    </source>
</evidence>
<reference evidence="10 11" key="1">
    <citation type="journal article" date="2016" name="PLoS Pathog.">
        <title>Biosynthesis of antibiotic leucinostatins in bio-control fungus Purpureocillium lilacinum and their inhibition on phytophthora revealed by genome mining.</title>
        <authorList>
            <person name="Wang G."/>
            <person name="Liu Z."/>
            <person name="Lin R."/>
            <person name="Li E."/>
            <person name="Mao Z."/>
            <person name="Ling J."/>
            <person name="Yang Y."/>
            <person name="Yin W.B."/>
            <person name="Xie B."/>
        </authorList>
    </citation>
    <scope>NUCLEOTIDE SEQUENCE [LARGE SCALE GENOMIC DNA]</scope>
    <source>
        <strain evidence="10">170</strain>
    </source>
</reference>
<evidence type="ECO:0000256" key="1">
    <source>
        <dbReference type="ARBA" id="ARBA00001971"/>
    </source>
</evidence>
<dbReference type="PROSITE" id="PS00086">
    <property type="entry name" value="CYTOCHROME_P450"/>
    <property type="match status" value="1"/>
</dbReference>
<evidence type="ECO:0000256" key="2">
    <source>
        <dbReference type="ARBA" id="ARBA00010617"/>
    </source>
</evidence>
<dbReference type="GO" id="GO:0016705">
    <property type="term" value="F:oxidoreductase activity, acting on paired donors, with incorporation or reduction of molecular oxygen"/>
    <property type="evidence" value="ECO:0007669"/>
    <property type="project" value="InterPro"/>
</dbReference>
<dbReference type="EMBL" id="LSBJ02000007">
    <property type="protein sequence ID" value="OAQ61582.1"/>
    <property type="molecule type" value="Genomic_DNA"/>
</dbReference>
<evidence type="ECO:0000313" key="11">
    <source>
        <dbReference type="Proteomes" id="UP000078397"/>
    </source>
</evidence>
<dbReference type="InterPro" id="IPR002403">
    <property type="entry name" value="Cyt_P450_E_grp-IV"/>
</dbReference>
<dbReference type="InterPro" id="IPR001128">
    <property type="entry name" value="Cyt_P450"/>
</dbReference>
<keyword evidence="3 7" id="KW-0349">Heme</keyword>
<dbReference type="GO" id="GO:0005506">
    <property type="term" value="F:iron ion binding"/>
    <property type="evidence" value="ECO:0007669"/>
    <property type="project" value="InterPro"/>
</dbReference>
<evidence type="ECO:0000256" key="3">
    <source>
        <dbReference type="ARBA" id="ARBA00022617"/>
    </source>
</evidence>
<dbReference type="PRINTS" id="PR00465">
    <property type="entry name" value="EP450IV"/>
</dbReference>
<dbReference type="PANTHER" id="PTHR24305">
    <property type="entry name" value="CYTOCHROME P450"/>
    <property type="match status" value="1"/>
</dbReference>
<dbReference type="AlphaFoldDB" id="A0A179F821"/>
<sequence>MAASILNLLFHVVGLVVILAAVTYYCLFTPPKHPVGVPVIPFWVALLPIFRTVDQGEIFRQYLRKPLFSHGAVKIWFGGKWNVLVHSPAYVTELFKREDVYQKSGNFQKIPHSVLGAFLGDQIISNTGEAWKLYQGVIKPGLQRPFDHNIIVSNARRLAGLVKDAQSRVGDGGVVIHGLFQKYCIQNYGEVFLRTDLKSMAPDDIPILKLQKRVRFEVTDAIVFNFPIVDRLPLQWRINARQLTVDYKDELVRLAFNAPPKVIDEPDHLIDHMVSARKSGSFTEKQLRDNLTITFVAGHENPLLALLSSMYLLAKNPTVQERLCAEIAATGEEGPSLDTIQTMYWLTAIVYESLRLLPPIAQLITRRAATSVMLDHDKVIPEGTYVGYHSYSTNRDPGAWGSDADEFRPERWGASYEEVQKEYRLRRSRAEFISFHGGRRACLGERYALVQIKITLFILVKEMRWRLDPEWPERLSATTPLHPKGLRLIFESRKC</sequence>
<dbReference type="GO" id="GO:0004497">
    <property type="term" value="F:monooxygenase activity"/>
    <property type="evidence" value="ECO:0007669"/>
    <property type="project" value="UniProtKB-KW"/>
</dbReference>
<dbReference type="Gene3D" id="1.10.630.10">
    <property type="entry name" value="Cytochrome P450"/>
    <property type="match status" value="1"/>
</dbReference>
<dbReference type="CDD" id="cd11070">
    <property type="entry name" value="CYP56-like"/>
    <property type="match status" value="1"/>
</dbReference>
<dbReference type="InterPro" id="IPR036396">
    <property type="entry name" value="Cyt_P450_sf"/>
</dbReference>
<accession>A0A179F821</accession>